<evidence type="ECO:0000256" key="2">
    <source>
        <dbReference type="ARBA" id="ARBA00004141"/>
    </source>
</evidence>
<accession>A0AAV2ADQ7</accession>
<dbReference type="InterPro" id="IPR011990">
    <property type="entry name" value="TPR-like_helical_dom_sf"/>
</dbReference>
<evidence type="ECO:0000256" key="12">
    <source>
        <dbReference type="ARBA" id="ARBA00022989"/>
    </source>
</evidence>
<feature type="transmembrane region" description="Helical" evidence="17">
    <location>
        <begin position="175"/>
        <end position="194"/>
    </location>
</feature>
<dbReference type="PROSITE" id="PS50005">
    <property type="entry name" value="TPR"/>
    <property type="match status" value="5"/>
</dbReference>
<dbReference type="InterPro" id="IPR019734">
    <property type="entry name" value="TPR_rpt"/>
</dbReference>
<dbReference type="GO" id="GO:0005783">
    <property type="term" value="C:endoplasmic reticulum"/>
    <property type="evidence" value="ECO:0007669"/>
    <property type="project" value="UniProtKB-SubCell"/>
</dbReference>
<comment type="catalytic activity">
    <reaction evidence="15">
        <text>a di-trans,poly-cis-dolichyl beta-D-mannosyl phosphate + L-seryl-[protein] = 3-O-(alpha-D-mannosyl)-L-seryl-[protein] + a di-trans,poly-cis-dolichyl phosphate + H(+)</text>
        <dbReference type="Rhea" id="RHEA:17377"/>
        <dbReference type="Rhea" id="RHEA-COMP:9863"/>
        <dbReference type="Rhea" id="RHEA-COMP:13546"/>
        <dbReference type="Rhea" id="RHEA-COMP:19498"/>
        <dbReference type="Rhea" id="RHEA-COMP:19501"/>
        <dbReference type="ChEBI" id="CHEBI:15378"/>
        <dbReference type="ChEBI" id="CHEBI:29999"/>
        <dbReference type="ChEBI" id="CHEBI:57683"/>
        <dbReference type="ChEBI" id="CHEBI:58211"/>
        <dbReference type="ChEBI" id="CHEBI:137321"/>
        <dbReference type="EC" id="2.4.1.109"/>
    </reaction>
</comment>
<evidence type="ECO:0000256" key="17">
    <source>
        <dbReference type="SAM" id="Phobius"/>
    </source>
</evidence>
<keyword evidence="9" id="KW-0677">Repeat</keyword>
<evidence type="ECO:0000256" key="14">
    <source>
        <dbReference type="ARBA" id="ARBA00045085"/>
    </source>
</evidence>
<evidence type="ECO:0000256" key="5">
    <source>
        <dbReference type="ARBA" id="ARBA00007882"/>
    </source>
</evidence>
<evidence type="ECO:0000313" key="20">
    <source>
        <dbReference type="Proteomes" id="UP001497382"/>
    </source>
</evidence>
<dbReference type="PROSITE" id="PS50293">
    <property type="entry name" value="TPR_REGION"/>
    <property type="match status" value="3"/>
</dbReference>
<evidence type="ECO:0000313" key="19">
    <source>
        <dbReference type="EMBL" id="CAL1282071.1"/>
    </source>
</evidence>
<keyword evidence="10 16" id="KW-0802">TPR repeat</keyword>
<evidence type="ECO:0000256" key="4">
    <source>
        <dbReference type="ARBA" id="ARBA00004922"/>
    </source>
</evidence>
<dbReference type="Pfam" id="PF14559">
    <property type="entry name" value="TPR_19"/>
    <property type="match status" value="1"/>
</dbReference>
<dbReference type="FunFam" id="1.25.40.10:FF:000239">
    <property type="entry name" value="Transmembrane and TPR repeat-containing protein 3"/>
    <property type="match status" value="1"/>
</dbReference>
<dbReference type="Pfam" id="PF13174">
    <property type="entry name" value="TPR_6"/>
    <property type="match status" value="1"/>
</dbReference>
<reference evidence="19 20" key="1">
    <citation type="submission" date="2024-04" db="EMBL/GenBank/DDBJ databases">
        <authorList>
            <person name="Rising A."/>
            <person name="Reimegard J."/>
            <person name="Sonavane S."/>
            <person name="Akerstrom W."/>
            <person name="Nylinder S."/>
            <person name="Hedman E."/>
            <person name="Kallberg Y."/>
        </authorList>
    </citation>
    <scope>NUCLEOTIDE SEQUENCE [LARGE SCALE GENOMIC DNA]</scope>
</reference>
<comment type="pathway">
    <text evidence="4">Protein modification; protein glycosylation.</text>
</comment>
<name>A0AAV2ADQ7_9ARAC</name>
<dbReference type="Pfam" id="PF13414">
    <property type="entry name" value="TPR_11"/>
    <property type="match status" value="1"/>
</dbReference>
<dbReference type="Pfam" id="PF13181">
    <property type="entry name" value="TPR_8"/>
    <property type="match status" value="2"/>
</dbReference>
<keyword evidence="11" id="KW-0256">Endoplasmic reticulum</keyword>
<keyword evidence="7" id="KW-0808">Transferase</keyword>
<feature type="transmembrane region" description="Helical" evidence="17">
    <location>
        <begin position="149"/>
        <end position="169"/>
    </location>
</feature>
<comment type="similarity">
    <text evidence="5">Belongs to the TMTC family.</text>
</comment>
<gene>
    <name evidence="19" type="ORF">LARSCL_LOCUS11945</name>
</gene>
<proteinExistence type="inferred from homology"/>
<comment type="caution">
    <text evidence="19">The sequence shown here is derived from an EMBL/GenBank/DDBJ whole genome shotgun (WGS) entry which is preliminary data.</text>
</comment>
<feature type="repeat" description="TPR" evidence="16">
    <location>
        <begin position="691"/>
        <end position="724"/>
    </location>
</feature>
<feature type="repeat" description="TPR" evidence="16">
    <location>
        <begin position="586"/>
        <end position="619"/>
    </location>
</feature>
<dbReference type="SUPFAM" id="SSF48452">
    <property type="entry name" value="TPR-like"/>
    <property type="match status" value="3"/>
</dbReference>
<evidence type="ECO:0000256" key="8">
    <source>
        <dbReference type="ARBA" id="ARBA00022692"/>
    </source>
</evidence>
<dbReference type="Pfam" id="PF00515">
    <property type="entry name" value="TPR_1"/>
    <property type="match status" value="1"/>
</dbReference>
<keyword evidence="8 17" id="KW-0812">Transmembrane</keyword>
<evidence type="ECO:0000256" key="15">
    <source>
        <dbReference type="ARBA" id="ARBA00045102"/>
    </source>
</evidence>
<feature type="transmembrane region" description="Helical" evidence="17">
    <location>
        <begin position="372"/>
        <end position="396"/>
    </location>
</feature>
<keyword evidence="13 17" id="KW-0472">Membrane</keyword>
<dbReference type="PANTHER" id="PTHR44395:SF1">
    <property type="entry name" value="PROTEIN O-MANNOSYL-TRANSFERASE TMTC3"/>
    <property type="match status" value="1"/>
</dbReference>
<evidence type="ECO:0000256" key="11">
    <source>
        <dbReference type="ARBA" id="ARBA00022824"/>
    </source>
</evidence>
<feature type="transmembrane region" description="Helical" evidence="17">
    <location>
        <begin position="264"/>
        <end position="281"/>
    </location>
</feature>
<keyword evidence="20" id="KW-1185">Reference proteome</keyword>
<dbReference type="GO" id="GO:0016020">
    <property type="term" value="C:membrane"/>
    <property type="evidence" value="ECO:0007669"/>
    <property type="project" value="UniProtKB-SubCell"/>
</dbReference>
<sequence>MNFMSCFLVIQNFLKDCAFHFKEFRCKKLRHFLDNPKKGCTLGYALLCAGACLCYRGALECGFVFDDVSAIRENRDLRPSSPWSNLLFNDFWGTPMNKEQSHKSYRPVCVFTYRLNYLLHGLQPFGYHLANVVLHALVCLLYKRTCTLFVSEGTALVASLLFAVHPLHTEAVTGVVGRAEILSSLFYLLTFLSYNSAASKRTSTDWFWFGCSLVLVALATFSKEQGITVVGLCCTYDLFILHKLRLPDLLKSGKGRLKEAGRRIGVLLSWALFLLAVRLKVMSVQLPVFTKFDNPAAASETPTRQLTFNYLIALNSWLLLCPSDLCCDWTMGSVPLVRSWSDPRNIATLAVYATLFAVLWNAVWVDDLRSRILLIAISMCVFPFLPASNLFFPVGFVIAERVLYAPSMGFCLLVAHGCSLLATRRPVLVWSSLLFLICIHASKTVRRNADWQSEHTLFLSGLEVNQRNAKLYNNVGHCLETQGKFSEALSYFNTAISVEPNDIGAYINVGRTQTQLGMYEEAEKAFRKAKDLLPRPPFGEGYEARVAPSHLNVFLNLANLISRNGTRLEEADKLYQEAIRMRSDYVEAYINRGDILIRLNRTREAQDVYEKALQLDDANADIHYNLGVVFLEQRKTDLAMISFDKALKINPRHEQALLNSAILIQEEGGPHKRKTAYHRLQMLLEAKDVNERVYFHLGMLAMDEKNFTLAEKWFRKAVELRSDFRSALFNLALLLSEARRPKDALPFLQQLREYHPDHVKGLILLGDIYINSIKDLDAAQECYESILRYEPGNVQALHNLCVVHVERGLMEEAEVCLEKASALAPNEHYVTQHLDIVRTRRQQMLKRTSKMATENIASNVNKDSTLDLPT</sequence>
<evidence type="ECO:0000256" key="10">
    <source>
        <dbReference type="ARBA" id="ARBA00022803"/>
    </source>
</evidence>
<dbReference type="InterPro" id="IPR013618">
    <property type="entry name" value="TMTC_DUF1736"/>
</dbReference>
<dbReference type="GO" id="GO:0004169">
    <property type="term" value="F:dolichyl-phosphate-mannose-protein mannosyltransferase activity"/>
    <property type="evidence" value="ECO:0007669"/>
    <property type="project" value="UniProtKB-EC"/>
</dbReference>
<dbReference type="SMART" id="SM00028">
    <property type="entry name" value="TPR"/>
    <property type="match status" value="9"/>
</dbReference>
<evidence type="ECO:0000256" key="9">
    <source>
        <dbReference type="ARBA" id="ARBA00022737"/>
    </source>
</evidence>
<evidence type="ECO:0000256" key="7">
    <source>
        <dbReference type="ARBA" id="ARBA00022679"/>
    </source>
</evidence>
<dbReference type="Pfam" id="PF08409">
    <property type="entry name" value="TMTC_DUF1736"/>
    <property type="match status" value="1"/>
</dbReference>
<feature type="repeat" description="TPR" evidence="16">
    <location>
        <begin position="503"/>
        <end position="536"/>
    </location>
</feature>
<dbReference type="Proteomes" id="UP001497382">
    <property type="component" value="Unassembled WGS sequence"/>
</dbReference>
<dbReference type="EC" id="2.4.1.109" evidence="6"/>
<protein>
    <recommendedName>
        <fullName evidence="6">dolichyl-phosphate-mannose--protein mannosyltransferase</fullName>
        <ecNumber evidence="6">2.4.1.109</ecNumber>
    </recommendedName>
</protein>
<organism evidence="19 20">
    <name type="scientific">Larinioides sclopetarius</name>
    <dbReference type="NCBI Taxonomy" id="280406"/>
    <lineage>
        <taxon>Eukaryota</taxon>
        <taxon>Metazoa</taxon>
        <taxon>Ecdysozoa</taxon>
        <taxon>Arthropoda</taxon>
        <taxon>Chelicerata</taxon>
        <taxon>Arachnida</taxon>
        <taxon>Araneae</taxon>
        <taxon>Araneomorphae</taxon>
        <taxon>Entelegynae</taxon>
        <taxon>Araneoidea</taxon>
        <taxon>Araneidae</taxon>
        <taxon>Larinioides</taxon>
    </lineage>
</organism>
<comment type="subcellular location">
    <subcellularLocation>
        <location evidence="3">Endoplasmic reticulum</location>
    </subcellularLocation>
    <subcellularLocation>
        <location evidence="2">Membrane</location>
        <topology evidence="2">Multi-pass membrane protein</topology>
    </subcellularLocation>
</comment>
<keyword evidence="12 17" id="KW-1133">Transmembrane helix</keyword>
<evidence type="ECO:0000256" key="13">
    <source>
        <dbReference type="ARBA" id="ARBA00023136"/>
    </source>
</evidence>
<feature type="domain" description="DUF1736" evidence="18">
    <location>
        <begin position="285"/>
        <end position="355"/>
    </location>
</feature>
<comment type="function">
    <text evidence="1">Transfers mannosyl residues to the hydroxyl group of serine or threonine residues.</text>
</comment>
<evidence type="ECO:0000256" key="6">
    <source>
        <dbReference type="ARBA" id="ARBA00012839"/>
    </source>
</evidence>
<evidence type="ECO:0000259" key="18">
    <source>
        <dbReference type="Pfam" id="PF08409"/>
    </source>
</evidence>
<feature type="repeat" description="TPR" evidence="16">
    <location>
        <begin position="469"/>
        <end position="502"/>
    </location>
</feature>
<dbReference type="EMBL" id="CAXIEN010000153">
    <property type="protein sequence ID" value="CAL1282071.1"/>
    <property type="molecule type" value="Genomic_DNA"/>
</dbReference>
<feature type="repeat" description="TPR" evidence="16">
    <location>
        <begin position="620"/>
        <end position="653"/>
    </location>
</feature>
<evidence type="ECO:0000256" key="1">
    <source>
        <dbReference type="ARBA" id="ARBA00003582"/>
    </source>
</evidence>
<dbReference type="Gene3D" id="1.25.40.10">
    <property type="entry name" value="Tetratricopeptide repeat domain"/>
    <property type="match status" value="4"/>
</dbReference>
<feature type="transmembrane region" description="Helical" evidence="17">
    <location>
        <begin position="346"/>
        <end position="365"/>
    </location>
</feature>
<comment type="catalytic activity">
    <reaction evidence="14">
        <text>a di-trans,poly-cis-dolichyl beta-D-mannosyl phosphate + L-threonyl-[protein] = 3-O-(alpha-D-mannosyl)-L-threonyl-[protein] + a di-trans,poly-cis-dolichyl phosphate + H(+)</text>
        <dbReference type="Rhea" id="RHEA:53396"/>
        <dbReference type="Rhea" id="RHEA-COMP:11060"/>
        <dbReference type="Rhea" id="RHEA-COMP:13547"/>
        <dbReference type="Rhea" id="RHEA-COMP:19498"/>
        <dbReference type="Rhea" id="RHEA-COMP:19501"/>
        <dbReference type="ChEBI" id="CHEBI:15378"/>
        <dbReference type="ChEBI" id="CHEBI:30013"/>
        <dbReference type="ChEBI" id="CHEBI:57683"/>
        <dbReference type="ChEBI" id="CHEBI:58211"/>
        <dbReference type="ChEBI" id="CHEBI:137323"/>
        <dbReference type="EC" id="2.4.1.109"/>
    </reaction>
</comment>
<dbReference type="AlphaFoldDB" id="A0AAV2ADQ7"/>
<evidence type="ECO:0000256" key="3">
    <source>
        <dbReference type="ARBA" id="ARBA00004240"/>
    </source>
</evidence>
<evidence type="ECO:0000256" key="16">
    <source>
        <dbReference type="PROSITE-ProRule" id="PRU00339"/>
    </source>
</evidence>
<dbReference type="PANTHER" id="PTHR44395">
    <property type="match status" value="1"/>
</dbReference>
<feature type="transmembrane region" description="Helical" evidence="17">
    <location>
        <begin position="125"/>
        <end position="142"/>
    </location>
</feature>